<dbReference type="OrthoDB" id="275783at2759"/>
<comment type="caution">
    <text evidence="1">The sequence shown here is derived from an EMBL/GenBank/DDBJ whole genome shotgun (WGS) entry which is preliminary data.</text>
</comment>
<gene>
    <name evidence="1" type="ORF">FJT64_016012</name>
</gene>
<organism evidence="1 2">
    <name type="scientific">Amphibalanus amphitrite</name>
    <name type="common">Striped barnacle</name>
    <name type="synonym">Balanus amphitrite</name>
    <dbReference type="NCBI Taxonomy" id="1232801"/>
    <lineage>
        <taxon>Eukaryota</taxon>
        <taxon>Metazoa</taxon>
        <taxon>Ecdysozoa</taxon>
        <taxon>Arthropoda</taxon>
        <taxon>Crustacea</taxon>
        <taxon>Multicrustacea</taxon>
        <taxon>Cirripedia</taxon>
        <taxon>Thoracica</taxon>
        <taxon>Thoracicalcarea</taxon>
        <taxon>Balanomorpha</taxon>
        <taxon>Balanoidea</taxon>
        <taxon>Balanidae</taxon>
        <taxon>Amphibalaninae</taxon>
        <taxon>Amphibalanus</taxon>
    </lineage>
</organism>
<name>A0A6A4XEA3_AMPAM</name>
<dbReference type="EMBL" id="VIIS01000090">
    <property type="protein sequence ID" value="KAF0313478.1"/>
    <property type="molecule type" value="Genomic_DNA"/>
</dbReference>
<evidence type="ECO:0000313" key="2">
    <source>
        <dbReference type="Proteomes" id="UP000440578"/>
    </source>
</evidence>
<protein>
    <submittedName>
        <fullName evidence="1">Uncharacterized protein</fullName>
    </submittedName>
</protein>
<evidence type="ECO:0000313" key="1">
    <source>
        <dbReference type="EMBL" id="KAF0313478.1"/>
    </source>
</evidence>
<keyword evidence="2" id="KW-1185">Reference proteome</keyword>
<proteinExistence type="predicted"/>
<sequence length="77" mass="8281">MPEKRLVRLLLQQCTSAQLDLRGTDAVSPESDADLILERCGAPDDDGLLKIGPGLVLFVCFLSGCDDATARPHWAVS</sequence>
<accession>A0A6A4XEA3</accession>
<dbReference type="Proteomes" id="UP000440578">
    <property type="component" value="Unassembled WGS sequence"/>
</dbReference>
<dbReference type="AlphaFoldDB" id="A0A6A4XEA3"/>
<reference evidence="1 2" key="1">
    <citation type="submission" date="2019-07" db="EMBL/GenBank/DDBJ databases">
        <title>Draft genome assembly of a fouling barnacle, Amphibalanus amphitrite (Darwin, 1854): The first reference genome for Thecostraca.</title>
        <authorList>
            <person name="Kim W."/>
        </authorList>
    </citation>
    <scope>NUCLEOTIDE SEQUENCE [LARGE SCALE GENOMIC DNA]</scope>
    <source>
        <strain evidence="1">SNU_AA5</strain>
        <tissue evidence="1">Soma without cirri and trophi</tissue>
    </source>
</reference>